<sequence length="972" mass="108275">MVNGNYVLYGDKPSSESEIVDDHVHKRTVDRKTKRRSRTANELQRSLNVRQLDNETDSVKYEKKINEPRLLRYVPTTDVEENYVTEKFETYDLKPTEERPRKYAFTKKPKNPTDGSINYAYSRSSSSCSSPNGNLPTISEHGEQYGNYRVHSFSGAVIDDVVTGYETKLDKYFSKPREVKTFAAKGSHPDSLYRVPVDSGVARTKMTRVVRVIRWPAALVAVCVALAVFVYFLMPDTIDIDVDSVNGTTWEAARAHNNVLPHKFEESKVKKNDNDRAQTQGTKPSEIDFYDADNDKSYDITAIIDTITETDPKRVLPVAPIFPSHITPEVQYGNERVDKDKLRTPKVINETNTFPEDSTLKPHITQKPEKPLEVYFRDVTAIPTTTESIFRAETVNDFTNYEEKQTTKKIEEASSKHRPSLYKQNFVQLPNGVQDVEASSEIPLEVQEYYGEQPVKSNVNFTSGHSKLFGISMEDAEKIKSTTQSSVYNTRVSPTLPTWRDGDDATTKKYPTNINYEVPQCHSTHIPLCRGVLPYDLAGNAASVGGIEITALLPQIEYLVATNCSDRVKHFVCALLEPECNPPPYPPKLPCFNLCKAIVDNCDGLIPRDLSPAFNCQQYFKNNCIAAKTPCYPREMTCGDGSCIPRDWICDGTRDCLSGEDEATCVQCDTREFRCPSGGCIQKRWLCDGYADCSNGEDEDVEVCGSPVVAGEEPAGSAPAPAVRRPNRMQNSHGRQYSHNTGENESSKELLVTSDSSNSLKRNFTRRPSLSRLTPYNRNMPHTIQTRHNNTQTTTAPVTKHSSQDNERTTQNADDGDSEEDVNVGDLGFFEDLKKEPKEQPAKRVIAKSQMTKPKSSIEKDAGGGAPAPTRLDQSISKLERVINGAALLKKAEAESKSEKAEELEESPEMNKGGTRSDDLPTGPRGGSTSAHVSPCPTGELRCVDGRCITLAQLCDGTIDCSDHADEDNCFT</sequence>
<dbReference type="GO" id="GO:0043235">
    <property type="term" value="C:receptor complex"/>
    <property type="evidence" value="ECO:0007669"/>
    <property type="project" value="TreeGrafter"/>
</dbReference>
<dbReference type="Gene3D" id="2.40.128.620">
    <property type="match status" value="1"/>
</dbReference>
<evidence type="ECO:0000256" key="7">
    <source>
        <dbReference type="ARBA" id="ARBA00023157"/>
    </source>
</evidence>
<feature type="compositionally biased region" description="Basic and acidic residues" evidence="12">
    <location>
        <begin position="892"/>
        <end position="901"/>
    </location>
</feature>
<keyword evidence="7 11" id="KW-1015">Disulfide bond</keyword>
<dbReference type="RefSeq" id="XP_028042246.1">
    <property type="nucleotide sequence ID" value="XM_028186445.1"/>
</dbReference>
<comment type="caution">
    <text evidence="11">Lacks conserved residue(s) required for the propagation of feature annotation.</text>
</comment>
<feature type="disulfide bond" evidence="11">
    <location>
        <begin position="668"/>
        <end position="680"/>
    </location>
</feature>
<evidence type="ECO:0000259" key="14">
    <source>
        <dbReference type="PROSITE" id="PS50038"/>
    </source>
</evidence>
<evidence type="ECO:0000256" key="9">
    <source>
        <dbReference type="ARBA" id="ARBA00023180"/>
    </source>
</evidence>
<dbReference type="InterPro" id="IPR036055">
    <property type="entry name" value="LDL_receptor-like_sf"/>
</dbReference>
<keyword evidence="9" id="KW-0325">Glycoprotein</keyword>
<dbReference type="PROSITE" id="PS01209">
    <property type="entry name" value="LDLRA_1"/>
    <property type="match status" value="2"/>
</dbReference>
<feature type="compositionally biased region" description="Low complexity" evidence="12">
    <location>
        <begin position="711"/>
        <end position="722"/>
    </location>
</feature>
<feature type="domain" description="FZ" evidence="14">
    <location>
        <begin position="516"/>
        <end position="627"/>
    </location>
</feature>
<dbReference type="RefSeq" id="XP_028042247.1">
    <property type="nucleotide sequence ID" value="XM_028186446.1"/>
</dbReference>
<feature type="transmembrane region" description="Helical" evidence="13">
    <location>
        <begin position="212"/>
        <end position="234"/>
    </location>
</feature>
<feature type="disulfide bond" evidence="10">
    <location>
        <begin position="564"/>
        <end position="602"/>
    </location>
</feature>
<evidence type="ECO:0000313" key="18">
    <source>
        <dbReference type="RefSeq" id="XP_028042247.1"/>
    </source>
</evidence>
<dbReference type="CDD" id="cd07066">
    <property type="entry name" value="CRD_FZ"/>
    <property type="match status" value="1"/>
</dbReference>
<evidence type="ECO:0000256" key="12">
    <source>
        <dbReference type="SAM" id="MobiDB-lite"/>
    </source>
</evidence>
<evidence type="ECO:0000256" key="5">
    <source>
        <dbReference type="ARBA" id="ARBA00022989"/>
    </source>
</evidence>
<evidence type="ECO:0000256" key="2">
    <source>
        <dbReference type="ARBA" id="ARBA00022692"/>
    </source>
</evidence>
<protein>
    <submittedName>
        <fullName evidence="16">Uncharacterized protein LOC114251988 isoform X1</fullName>
    </submittedName>
    <submittedName>
        <fullName evidence="17">Uncharacterized protein LOC114251988 isoform X2</fullName>
    </submittedName>
    <submittedName>
        <fullName evidence="18">Uncharacterized protein LOC114251988 isoform X3</fullName>
    </submittedName>
</protein>
<dbReference type="InterPro" id="IPR002172">
    <property type="entry name" value="LDrepeatLR_classA_rpt"/>
</dbReference>
<feature type="region of interest" description="Disordered" evidence="12">
    <location>
        <begin position="104"/>
        <end position="133"/>
    </location>
</feature>
<dbReference type="Gene3D" id="4.10.400.10">
    <property type="entry name" value="Low-density Lipoprotein Receptor"/>
    <property type="match status" value="2"/>
</dbReference>
<comment type="subcellular location">
    <subcellularLocation>
        <location evidence="1">Cell membrane</location>
        <topology evidence="1">Single-pass type II membrane protein</topology>
    </subcellularLocation>
</comment>
<feature type="compositionally biased region" description="Basic and acidic residues" evidence="12">
    <location>
        <begin position="831"/>
        <end position="842"/>
    </location>
</feature>
<dbReference type="GO" id="GO:0005041">
    <property type="term" value="F:low-density lipoprotein particle receptor activity"/>
    <property type="evidence" value="ECO:0007669"/>
    <property type="project" value="TreeGrafter"/>
</dbReference>
<dbReference type="Pfam" id="PF00057">
    <property type="entry name" value="Ldl_recept_a"/>
    <property type="match status" value="3"/>
</dbReference>
<evidence type="ECO:0000313" key="15">
    <source>
        <dbReference type="Proteomes" id="UP000504629"/>
    </source>
</evidence>
<evidence type="ECO:0000313" key="17">
    <source>
        <dbReference type="RefSeq" id="XP_028042246.1"/>
    </source>
</evidence>
<dbReference type="PROSITE" id="PS50068">
    <property type="entry name" value="LDLRA_2"/>
    <property type="match status" value="3"/>
</dbReference>
<reference evidence="16 17" key="1">
    <citation type="submission" date="2025-04" db="UniProtKB">
        <authorList>
            <consortium name="RefSeq"/>
        </authorList>
    </citation>
    <scope>IDENTIFICATION</scope>
    <source>
        <tissue evidence="16 17">Silk gland</tissue>
    </source>
</reference>
<name>A0A6J2KIT5_BOMMA</name>
<dbReference type="PANTHER" id="PTHR22722:SF5">
    <property type="entry name" value="LOW-DENSITY LIPOPROTEIN RECEPTOR-RELATED PROTEIN 1B"/>
    <property type="match status" value="1"/>
</dbReference>
<evidence type="ECO:0000256" key="1">
    <source>
        <dbReference type="ARBA" id="ARBA00004401"/>
    </source>
</evidence>
<proteinExistence type="predicted"/>
<feature type="region of interest" description="Disordered" evidence="12">
    <location>
        <begin position="892"/>
        <end position="937"/>
    </location>
</feature>
<dbReference type="RefSeq" id="XP_028042245.1">
    <property type="nucleotide sequence ID" value="XM_028186444.1"/>
</dbReference>
<evidence type="ECO:0000256" key="3">
    <source>
        <dbReference type="ARBA" id="ARBA00022737"/>
    </source>
</evidence>
<dbReference type="GO" id="GO:0005886">
    <property type="term" value="C:plasma membrane"/>
    <property type="evidence" value="ECO:0007669"/>
    <property type="project" value="UniProtKB-SubCell"/>
</dbReference>
<keyword evidence="5 13" id="KW-1133">Transmembrane helix</keyword>
<dbReference type="OrthoDB" id="10020456at2759"/>
<keyword evidence="15" id="KW-1185">Reference proteome</keyword>
<evidence type="ECO:0000256" key="10">
    <source>
        <dbReference type="PROSITE-ProRule" id="PRU00090"/>
    </source>
</evidence>
<keyword evidence="8" id="KW-0675">Receptor</keyword>
<dbReference type="CDD" id="cd00112">
    <property type="entry name" value="LDLa"/>
    <property type="match status" value="3"/>
</dbReference>
<evidence type="ECO:0000256" key="8">
    <source>
        <dbReference type="ARBA" id="ARBA00023170"/>
    </source>
</evidence>
<feature type="disulfide bond" evidence="11">
    <location>
        <begin position="943"/>
        <end position="961"/>
    </location>
</feature>
<dbReference type="InterPro" id="IPR023415">
    <property type="entry name" value="LDLR_class-A_CS"/>
</dbReference>
<feature type="region of interest" description="Disordered" evidence="12">
    <location>
        <begin position="711"/>
        <end position="873"/>
    </location>
</feature>
<evidence type="ECO:0000256" key="11">
    <source>
        <dbReference type="PROSITE-ProRule" id="PRU00124"/>
    </source>
</evidence>
<dbReference type="Proteomes" id="UP000504629">
    <property type="component" value="Unplaced"/>
</dbReference>
<keyword evidence="3" id="KW-0677">Repeat</keyword>
<dbReference type="AlphaFoldDB" id="A0A6J2KIT5"/>
<dbReference type="InterPro" id="IPR036790">
    <property type="entry name" value="Frizzled_dom_sf"/>
</dbReference>
<dbReference type="Gene3D" id="1.10.2000.10">
    <property type="entry name" value="Frizzled cysteine-rich domain"/>
    <property type="match status" value="1"/>
</dbReference>
<dbReference type="PROSITE" id="PS50038">
    <property type="entry name" value="FZ"/>
    <property type="match status" value="1"/>
</dbReference>
<dbReference type="InterPro" id="IPR051221">
    <property type="entry name" value="LDLR-related"/>
</dbReference>
<dbReference type="SUPFAM" id="SSF57424">
    <property type="entry name" value="LDL receptor-like module"/>
    <property type="match status" value="3"/>
</dbReference>
<evidence type="ECO:0000256" key="4">
    <source>
        <dbReference type="ARBA" id="ARBA00022968"/>
    </source>
</evidence>
<feature type="disulfide bond" evidence="11">
    <location>
        <begin position="955"/>
        <end position="970"/>
    </location>
</feature>
<evidence type="ECO:0000256" key="13">
    <source>
        <dbReference type="SAM" id="Phobius"/>
    </source>
</evidence>
<evidence type="ECO:0000256" key="6">
    <source>
        <dbReference type="ARBA" id="ARBA00023136"/>
    </source>
</evidence>
<feature type="disulfide bond" evidence="11">
    <location>
        <begin position="675"/>
        <end position="693"/>
    </location>
</feature>
<dbReference type="Pfam" id="PF01392">
    <property type="entry name" value="Fz"/>
    <property type="match status" value="1"/>
</dbReference>
<dbReference type="KEGG" id="bman:114251988"/>
<keyword evidence="2 13" id="KW-0812">Transmembrane</keyword>
<dbReference type="SMART" id="SM00192">
    <property type="entry name" value="LDLa"/>
    <property type="match status" value="3"/>
</dbReference>
<dbReference type="PANTHER" id="PTHR22722">
    <property type="entry name" value="LOW-DENSITY LIPOPROTEIN RECEPTOR-RELATED PROTEIN 2-RELATED"/>
    <property type="match status" value="1"/>
</dbReference>
<evidence type="ECO:0000313" key="16">
    <source>
        <dbReference type="RefSeq" id="XP_028042245.1"/>
    </source>
</evidence>
<dbReference type="SUPFAM" id="SSF63501">
    <property type="entry name" value="Frizzled cysteine-rich domain"/>
    <property type="match status" value="1"/>
</dbReference>
<feature type="compositionally biased region" description="Polar residues" evidence="12">
    <location>
        <begin position="728"/>
        <end position="744"/>
    </location>
</feature>
<gene>
    <name evidence="16 17 18" type="primary">LOC114251988</name>
</gene>
<feature type="compositionally biased region" description="Polar residues" evidence="12">
    <location>
        <begin position="753"/>
        <end position="801"/>
    </location>
</feature>
<feature type="disulfide bond" evidence="11">
    <location>
        <begin position="631"/>
        <end position="643"/>
    </location>
</feature>
<dbReference type="GeneID" id="114251988"/>
<keyword evidence="4" id="KW-0735">Signal-anchor</keyword>
<organism evidence="15 17">
    <name type="scientific">Bombyx mandarina</name>
    <name type="common">Wild silk moth</name>
    <name type="synonym">Wild silkworm</name>
    <dbReference type="NCBI Taxonomy" id="7092"/>
    <lineage>
        <taxon>Eukaryota</taxon>
        <taxon>Metazoa</taxon>
        <taxon>Ecdysozoa</taxon>
        <taxon>Arthropoda</taxon>
        <taxon>Hexapoda</taxon>
        <taxon>Insecta</taxon>
        <taxon>Pterygota</taxon>
        <taxon>Neoptera</taxon>
        <taxon>Endopterygota</taxon>
        <taxon>Lepidoptera</taxon>
        <taxon>Glossata</taxon>
        <taxon>Ditrysia</taxon>
        <taxon>Bombycoidea</taxon>
        <taxon>Bombycidae</taxon>
        <taxon>Bombycinae</taxon>
        <taxon>Bombyx</taxon>
    </lineage>
</organism>
<dbReference type="InterPro" id="IPR020067">
    <property type="entry name" value="Frizzled_dom"/>
</dbReference>
<accession>A0A6J2KIT5</accession>
<feature type="disulfide bond" evidence="11">
    <location>
        <begin position="936"/>
        <end position="948"/>
    </location>
</feature>
<feature type="disulfide bond" evidence="11">
    <location>
        <begin position="638"/>
        <end position="656"/>
    </location>
</feature>
<dbReference type="PRINTS" id="PR00261">
    <property type="entry name" value="LDLRECEPTOR"/>
</dbReference>
<feature type="disulfide bond" evidence="11">
    <location>
        <begin position="650"/>
        <end position="665"/>
    </location>
</feature>
<feature type="compositionally biased region" description="Acidic residues" evidence="12">
    <location>
        <begin position="814"/>
        <end position="823"/>
    </location>
</feature>
<keyword evidence="6 13" id="KW-0472">Membrane</keyword>